<name>A0A835VRA6_CHLIN</name>
<feature type="region of interest" description="Disordered" evidence="1">
    <location>
        <begin position="415"/>
        <end position="468"/>
    </location>
</feature>
<protein>
    <submittedName>
        <fullName evidence="2">Uncharacterized protein</fullName>
    </submittedName>
</protein>
<feature type="compositionally biased region" description="Low complexity" evidence="1">
    <location>
        <begin position="848"/>
        <end position="867"/>
    </location>
</feature>
<evidence type="ECO:0000256" key="1">
    <source>
        <dbReference type="SAM" id="MobiDB-lite"/>
    </source>
</evidence>
<feature type="compositionally biased region" description="Low complexity" evidence="1">
    <location>
        <begin position="748"/>
        <end position="762"/>
    </location>
</feature>
<dbReference type="Gene3D" id="3.60.40.10">
    <property type="entry name" value="PPM-type phosphatase domain"/>
    <property type="match status" value="1"/>
</dbReference>
<feature type="region of interest" description="Disordered" evidence="1">
    <location>
        <begin position="327"/>
        <end position="364"/>
    </location>
</feature>
<keyword evidence="3" id="KW-1185">Reference proteome</keyword>
<feature type="compositionally biased region" description="Gly residues" evidence="1">
    <location>
        <begin position="883"/>
        <end position="893"/>
    </location>
</feature>
<feature type="compositionally biased region" description="Polar residues" evidence="1">
    <location>
        <begin position="431"/>
        <end position="443"/>
    </location>
</feature>
<feature type="region of interest" description="Disordered" evidence="1">
    <location>
        <begin position="116"/>
        <end position="136"/>
    </location>
</feature>
<dbReference type="InterPro" id="IPR036457">
    <property type="entry name" value="PPM-type-like_dom_sf"/>
</dbReference>
<feature type="region of interest" description="Disordered" evidence="1">
    <location>
        <begin position="965"/>
        <end position="1036"/>
    </location>
</feature>
<comment type="caution">
    <text evidence="2">The sequence shown here is derived from an EMBL/GenBank/DDBJ whole genome shotgun (WGS) entry which is preliminary data.</text>
</comment>
<feature type="compositionally biased region" description="Low complexity" evidence="1">
    <location>
        <begin position="256"/>
        <end position="268"/>
    </location>
</feature>
<proteinExistence type="predicted"/>
<accession>A0A835VRA6</accession>
<evidence type="ECO:0000313" key="2">
    <source>
        <dbReference type="EMBL" id="KAG2422938.1"/>
    </source>
</evidence>
<feature type="region of interest" description="Disordered" evidence="1">
    <location>
        <begin position="710"/>
        <end position="778"/>
    </location>
</feature>
<gene>
    <name evidence="2" type="ORF">HXX76_015689</name>
</gene>
<feature type="compositionally biased region" description="Low complexity" evidence="1">
    <location>
        <begin position="794"/>
        <end position="824"/>
    </location>
</feature>
<feature type="region of interest" description="Disordered" evidence="1">
    <location>
        <begin position="794"/>
        <end position="948"/>
    </location>
</feature>
<dbReference type="Proteomes" id="UP000650467">
    <property type="component" value="Unassembled WGS sequence"/>
</dbReference>
<dbReference type="EMBL" id="JAEHOC010000090">
    <property type="protein sequence ID" value="KAG2422938.1"/>
    <property type="molecule type" value="Genomic_DNA"/>
</dbReference>
<organism evidence="2 3">
    <name type="scientific">Chlamydomonas incerta</name>
    <dbReference type="NCBI Taxonomy" id="51695"/>
    <lineage>
        <taxon>Eukaryota</taxon>
        <taxon>Viridiplantae</taxon>
        <taxon>Chlorophyta</taxon>
        <taxon>core chlorophytes</taxon>
        <taxon>Chlorophyceae</taxon>
        <taxon>CS clade</taxon>
        <taxon>Chlamydomonadales</taxon>
        <taxon>Chlamydomonadaceae</taxon>
        <taxon>Chlamydomonas</taxon>
    </lineage>
</organism>
<feature type="compositionally biased region" description="Low complexity" evidence="1">
    <location>
        <begin position="327"/>
        <end position="352"/>
    </location>
</feature>
<feature type="compositionally biased region" description="Low complexity" evidence="1">
    <location>
        <begin position="902"/>
        <end position="924"/>
    </location>
</feature>
<feature type="region of interest" description="Disordered" evidence="1">
    <location>
        <begin position="256"/>
        <end position="285"/>
    </location>
</feature>
<evidence type="ECO:0000313" key="3">
    <source>
        <dbReference type="Proteomes" id="UP000650467"/>
    </source>
</evidence>
<feature type="compositionally biased region" description="Pro residues" evidence="1">
    <location>
        <begin position="353"/>
        <end position="362"/>
    </location>
</feature>
<feature type="region of interest" description="Disordered" evidence="1">
    <location>
        <begin position="663"/>
        <end position="695"/>
    </location>
</feature>
<dbReference type="AlphaFoldDB" id="A0A835VRA6"/>
<reference evidence="2" key="1">
    <citation type="journal article" date="2020" name="bioRxiv">
        <title>Comparative genomics of Chlamydomonas.</title>
        <authorList>
            <person name="Craig R.J."/>
            <person name="Hasan A.R."/>
            <person name="Ness R.W."/>
            <person name="Keightley P.D."/>
        </authorList>
    </citation>
    <scope>NUCLEOTIDE SEQUENCE</scope>
    <source>
        <strain evidence="2">SAG 7.73</strain>
    </source>
</reference>
<feature type="compositionally biased region" description="Pro residues" evidence="1">
    <location>
        <begin position="717"/>
        <end position="731"/>
    </location>
</feature>
<dbReference type="OrthoDB" id="549922at2759"/>
<sequence>MGCCQSLPEVVEPVVQRRKGGTPVVESCFPEKHGPGGYKVVITSSSSELDVSHGGTARGRAYARTVVGPSWVFACVFESLPVPGDSGDVRSRGVYCDAAAQYCADTAYEVFAQQLQQQQQPQPQQARRGQPQGPGASDMAALLGAALGALDRRFLNDPAVMPQDRLGSGCSGVLLHIDLEVAGAGAAGAEAEAVRSATVAAVGPCAAVLGQRQGGFVSATAAPLLLAGGTAASHAAVCELLDQLGAERSAELRRAQQQLQQAQAQAGAKAKKGKGPQQPPQPVLSAVVSAAPQEPRYAAQPEAPAALGFGACKGMGQLVGVPPSGLGPAAAAAAQSAGRPAPGAESGAAPGEGLPPPPPPPRVGLAVQTARHALQPADESLLLLGAGAVAALSPAEAVLLMHRFGQFAFIPTDHKPEPLGAPPAAAATHLPQGTAQSQTQAVQADSYGAAGPRPAAAPSAPGQPAGAGGGVAPFNAARLVSQQAAMAVGRRRAQRAAAASAAGASAAAVAGFPSCCAVLALSLDWPRAGAGHDPASPAGVVAGSPAALAAAAAAALREGRRGLYRWQQLRAYYKLASRRRAALIARWHELFDRVVGAAAAEAKAKEVAAWKRMGAALQVSTAGKVKVIEGKNGQQAQQQAAAIAAPAAAALAAAAAARGSPMRPAATSVNAGTAGQASPSPSPPPAAAATVDPKQQQPIVAPVAALDKAEAEAPVTAPAPPAAAPPPPESTAPPVSHSAIRLEERLRAQAPQPQRRAVAVAAEDAPEQDTVAPATTVSKTPVLAVAPAAAGVAAPAAAVAAAATSSPSPSPGAASPAAGGSAVPDVSPHVTPRGSAGGRGIPTPPATTPSRSSGGASAPSPAPLLGSMPRSGSSRLPAAPGTSSGGASTGGSRGAPPPRESPPGAAATRIASAAPSAPRGGAPPALSPPVVLEEGEGEAGADLMSPDADQLAMWAAEAAAALVPEPQQQAQAQAQPQAAGGALQGAAGSMGRAAGVPAGSRIPLSPSRADNISPRGPAGAKAAVSTALAGGVAASR</sequence>
<feature type="compositionally biased region" description="Low complexity" evidence="1">
    <location>
        <begin position="965"/>
        <end position="987"/>
    </location>
</feature>
<feature type="compositionally biased region" description="Polar residues" evidence="1">
    <location>
        <begin position="667"/>
        <end position="676"/>
    </location>
</feature>
<feature type="compositionally biased region" description="Low complexity" evidence="1">
    <location>
        <begin position="448"/>
        <end position="464"/>
    </location>
</feature>